<comment type="caution">
    <text evidence="2">The sequence shown here is derived from an EMBL/GenBank/DDBJ whole genome shotgun (WGS) entry which is preliminary data.</text>
</comment>
<dbReference type="Proteomes" id="UP000035514">
    <property type="component" value="Unassembled WGS sequence"/>
</dbReference>
<gene>
    <name evidence="2" type="ORF">AA20_10140</name>
</gene>
<reference evidence="2 3" key="1">
    <citation type="submission" date="2014-01" db="EMBL/GenBank/DDBJ databases">
        <title>Development of a Comparative Genomic Fingerprinting Assay for High Resolution Genotyping of Arcobacter butzleri.</title>
        <authorList>
            <person name="Webb A.L."/>
            <person name="Inglis G.D."/>
            <person name="Kruczkiewicz P."/>
            <person name="Selinger L.B."/>
            <person name="Taboada E.N."/>
        </authorList>
    </citation>
    <scope>NUCLEOTIDE SEQUENCE [LARGE SCALE GENOMIC DNA]</scope>
    <source>
        <strain evidence="2 3">L348</strain>
    </source>
</reference>
<keyword evidence="1" id="KW-0472">Membrane</keyword>
<accession>A0A0G9JUM5</accession>
<evidence type="ECO:0000313" key="2">
    <source>
        <dbReference type="EMBL" id="KLD97991.1"/>
    </source>
</evidence>
<keyword evidence="1" id="KW-0812">Transmembrane</keyword>
<organism evidence="2 3">
    <name type="scientific">Aliarcobacter butzleri L348</name>
    <dbReference type="NCBI Taxonomy" id="1447256"/>
    <lineage>
        <taxon>Bacteria</taxon>
        <taxon>Pseudomonadati</taxon>
        <taxon>Campylobacterota</taxon>
        <taxon>Epsilonproteobacteria</taxon>
        <taxon>Campylobacterales</taxon>
        <taxon>Arcobacteraceae</taxon>
        <taxon>Aliarcobacter</taxon>
    </lineage>
</organism>
<protein>
    <submittedName>
        <fullName evidence="2">Uncharacterized protein</fullName>
    </submittedName>
</protein>
<dbReference type="EMBL" id="JAIQ01000139">
    <property type="protein sequence ID" value="KLD97991.1"/>
    <property type="molecule type" value="Genomic_DNA"/>
</dbReference>
<name>A0A0G9JUM5_9BACT</name>
<keyword evidence="1" id="KW-1133">Transmembrane helix</keyword>
<dbReference type="RefSeq" id="WP_046997162.1">
    <property type="nucleotide sequence ID" value="NZ_JAIQ01000139.1"/>
</dbReference>
<evidence type="ECO:0000256" key="1">
    <source>
        <dbReference type="SAM" id="Phobius"/>
    </source>
</evidence>
<feature type="transmembrane region" description="Helical" evidence="1">
    <location>
        <begin position="66"/>
        <end position="83"/>
    </location>
</feature>
<feature type="transmembrane region" description="Helical" evidence="1">
    <location>
        <begin position="12"/>
        <end position="32"/>
    </location>
</feature>
<evidence type="ECO:0000313" key="3">
    <source>
        <dbReference type="Proteomes" id="UP000035514"/>
    </source>
</evidence>
<proteinExistence type="predicted"/>
<dbReference type="PATRIC" id="fig|1447256.3.peg.1979"/>
<dbReference type="AlphaFoldDB" id="A0A0G9JUM5"/>
<sequence>MKVEKIFKILFNPFRLISLLFLYIGYFFGYFADLFDRFFNFTTKKVNIVEEKTENIFKNIPMNENVGRVIILILLIVLAYLWSEYLTRINP</sequence>